<reference evidence="2" key="1">
    <citation type="submission" date="2020-11" db="EMBL/GenBank/DDBJ databases">
        <title>Connecting structure to function with the recovery of over 1000 high-quality activated sludge metagenome-assembled genomes encoding full-length rRNA genes using long-read sequencing.</title>
        <authorList>
            <person name="Singleton C.M."/>
            <person name="Petriglieri F."/>
            <person name="Kristensen J.M."/>
            <person name="Kirkegaard R.H."/>
            <person name="Michaelsen T.Y."/>
            <person name="Andersen M.H."/>
            <person name="Karst S.M."/>
            <person name="Dueholm M.S."/>
            <person name="Nielsen P.H."/>
            <person name="Albertsen M."/>
        </authorList>
    </citation>
    <scope>NUCLEOTIDE SEQUENCE</scope>
    <source>
        <strain evidence="2">Fred_18-Q3-R57-64_BAT3C.431</strain>
    </source>
</reference>
<name>A0A7T9I1Y2_9ARCH</name>
<gene>
    <name evidence="2" type="ORF">IPJ89_03160</name>
</gene>
<keyword evidence="1" id="KW-1133">Transmembrane helix</keyword>
<keyword evidence="1" id="KW-0812">Transmembrane</keyword>
<evidence type="ECO:0000313" key="2">
    <source>
        <dbReference type="EMBL" id="QQR92137.1"/>
    </source>
</evidence>
<organism evidence="2">
    <name type="scientific">Candidatus Iainarchaeum sp</name>
    <dbReference type="NCBI Taxonomy" id="3101447"/>
    <lineage>
        <taxon>Archaea</taxon>
        <taxon>Candidatus Iainarchaeota</taxon>
        <taxon>Candidatus Iainarchaeia</taxon>
        <taxon>Candidatus Iainarchaeales</taxon>
        <taxon>Candidatus Iainarchaeaceae</taxon>
        <taxon>Candidatus Iainarchaeum</taxon>
    </lineage>
</organism>
<dbReference type="EMBL" id="CP064981">
    <property type="protein sequence ID" value="QQR92137.1"/>
    <property type="molecule type" value="Genomic_DNA"/>
</dbReference>
<evidence type="ECO:0000256" key="1">
    <source>
        <dbReference type="SAM" id="Phobius"/>
    </source>
</evidence>
<feature type="transmembrane region" description="Helical" evidence="1">
    <location>
        <begin position="12"/>
        <end position="32"/>
    </location>
</feature>
<accession>A0A7T9I1Y2</accession>
<keyword evidence="1" id="KW-0472">Membrane</keyword>
<sequence length="148" mass="16122">MKSLKKKQKGFVISVDALLALFVLFMMIGIAFETISQQGIDFGQRTRLREQAFYAGIALEQSRLIPKAVIGNNTTEIRSFLDSWPANVCASVSVYPDFDTNAPTLVVSKSSCTSATGIQERASNGVIVSSPPDANLYKVIVTTWVNQA</sequence>
<dbReference type="AlphaFoldDB" id="A0A7T9I1Y2"/>
<dbReference type="Proteomes" id="UP000596004">
    <property type="component" value="Chromosome"/>
</dbReference>
<protein>
    <recommendedName>
        <fullName evidence="3">Pilus assembly protein</fullName>
    </recommendedName>
</protein>
<proteinExistence type="predicted"/>
<evidence type="ECO:0008006" key="3">
    <source>
        <dbReference type="Google" id="ProtNLM"/>
    </source>
</evidence>